<evidence type="ECO:0000313" key="6">
    <source>
        <dbReference type="EMBL" id="BAP56423.1"/>
    </source>
</evidence>
<evidence type="ECO:0000256" key="1">
    <source>
        <dbReference type="ARBA" id="ARBA00022729"/>
    </source>
</evidence>
<dbReference type="Pfam" id="PF10282">
    <property type="entry name" value="Lactonase"/>
    <property type="match status" value="5"/>
</dbReference>
<dbReference type="HOGENOM" id="CLU_000599_0_0_6"/>
<dbReference type="InterPro" id="IPR015919">
    <property type="entry name" value="Cadherin-like_sf"/>
</dbReference>
<evidence type="ECO:0000313" key="7">
    <source>
        <dbReference type="Proteomes" id="UP000031623"/>
    </source>
</evidence>
<evidence type="ECO:0000259" key="5">
    <source>
        <dbReference type="SMART" id="SM00237"/>
    </source>
</evidence>
<dbReference type="GO" id="GO:0005509">
    <property type="term" value="F:calcium ion binding"/>
    <property type="evidence" value="ECO:0007669"/>
    <property type="project" value="InterPro"/>
</dbReference>
<proteinExistence type="predicted"/>
<dbReference type="SUPFAM" id="SSF141072">
    <property type="entry name" value="CalX-like"/>
    <property type="match status" value="7"/>
</dbReference>
<organism evidence="6 7">
    <name type="scientific">Thioploca ingrica</name>
    <dbReference type="NCBI Taxonomy" id="40754"/>
    <lineage>
        <taxon>Bacteria</taxon>
        <taxon>Pseudomonadati</taxon>
        <taxon>Pseudomonadota</taxon>
        <taxon>Gammaproteobacteria</taxon>
        <taxon>Thiotrichales</taxon>
        <taxon>Thiotrichaceae</taxon>
        <taxon>Thioploca</taxon>
    </lineage>
</organism>
<dbReference type="InterPro" id="IPR015943">
    <property type="entry name" value="WD40/YVTN_repeat-like_dom_sf"/>
</dbReference>
<dbReference type="Proteomes" id="UP000031623">
    <property type="component" value="Chromosome"/>
</dbReference>
<dbReference type="OrthoDB" id="5618630at2"/>
<dbReference type="SUPFAM" id="SSF49313">
    <property type="entry name" value="Cadherin-like"/>
    <property type="match status" value="2"/>
</dbReference>
<gene>
    <name evidence="6" type="ORF">THII_2126</name>
</gene>
<dbReference type="SUPFAM" id="SSF50969">
    <property type="entry name" value="YVTN repeat-like/Quinoprotein amine dehydrogenase"/>
    <property type="match status" value="1"/>
</dbReference>
<dbReference type="InterPro" id="IPR019405">
    <property type="entry name" value="Lactonase_7-beta_prop"/>
</dbReference>
<keyword evidence="2" id="KW-0677">Repeat</keyword>
<keyword evidence="1" id="KW-0732">Signal</keyword>
<dbReference type="PANTHER" id="PTHR46682:SF1">
    <property type="entry name" value="ADHESION G-PROTEIN COUPLED RECEPTOR V1"/>
    <property type="match status" value="1"/>
</dbReference>
<dbReference type="PANTHER" id="PTHR46682">
    <property type="entry name" value="ADHESION G-PROTEIN COUPLED RECEPTOR V1"/>
    <property type="match status" value="1"/>
</dbReference>
<feature type="domain" description="Calx-beta" evidence="5">
    <location>
        <begin position="1928"/>
        <end position="2034"/>
    </location>
</feature>
<dbReference type="Gene3D" id="3.40.50.1460">
    <property type="match status" value="1"/>
</dbReference>
<feature type="domain" description="Calx-beta" evidence="5">
    <location>
        <begin position="2416"/>
        <end position="2524"/>
    </location>
</feature>
<keyword evidence="4" id="KW-0812">Transmembrane</keyword>
<dbReference type="InterPro" id="IPR011044">
    <property type="entry name" value="Quino_amine_DH_bsu"/>
</dbReference>
<sequence>MRTIISNGWLSILHFLVFNFFLTAAFLSLLLILPFPTWAGLDFVETIQDGQGQINGLKGASSVTMSPDGKFVYVVSSSNSAITVFARNPVSGKLVFIQVIQDDISGVDGLAGAELVTISADGKSVYVAGTGDNAVAVFSRNLSSGQLTFQQVLKDGDSGIVDGLAGTQSVTVSADGKSVYVAGTSDDAVAVLARDPGNGQLTFQQVLKDGQAGVDGLDGAVSVTVSADGKSVYVAGYSDNAVAMFSRDPGNGQLTFQQVLKNGDSGMIGVVDGLSGADSVTVSADDQSVYVASFLDNAVAVLARDPSTGLLIFQQVLKDGQAGVDGLASADSVTVSADGKSLYVAGSFDKAVAVFSRDPINGHLTFQQVLKDGDSGVVDGLSGAESVTVSADGKSVYVASSLDNAVAVLARNPNTGLLDFQQVLKDGDSGVVDGLSGADSVTVSADGKSVYVAGDGDNAVAVFSRDPGSGQLTFQQVLKDGDSGVVNGLSGADSVTVSADGKSVYMASRTDNAVAVLARDPTSGQLTWKQVLKNGDNSGNGVVDGLAYAQSVTVSADGKSVYVAGSLDNAVAVFSRDPSNGLLDFQQVLKDGDNSGNGVVDGLYSATSVTVSADGKSVYVAGANDNAVAVFSRDPNNSLLDFKQVLKDGDNSGNGVVDGLAYAQSVTVSADGKSVYVAGAGDNAVAVFARDPGNGQLTWKQVLKNGDSGVVNGLAGAQSVTVSADGKSVYVASFGDNAVADFVRDLDTGHLTFVNRIKYGDFGIQGLKNASSVTVSPDNQFVYVTGSGDRAVVVFDRTNHAPLNTLPPSPTLKKNTPTTLKLDLDDKDTGPFLPIQVTLVAINGTLTLNNINNLSFNSGDGQDDSQLVVTGKLADLKTALQGITFTPTSGFSGDATLDIGTDDLGHSGYGGAKQDQDKITLTVPFSNDKPVVEKIATQYGSPGQLLQLQIKATDSDIPKQTLNYRLENPPAGATIGFKTGQLSWMPLPEQIGTFEIKVIVNDGIDDSEQLVFEVIITDKPVLESIANQTISVASKLTLTAKATFPGKQALSYSLKNAPAGASINEKTGVLTWTPTQTGQFPLTVVVTEPLGQHTAEATFTITVTPIVTHLDLKPSSLALFQNGELKIKGKLSSYPQQPSGLNNLAIQLALTAPDGQLTTLTTTTAASGEYHFAQPLALTQTGQYVLQTQWVGNERLAATQSESQTVLVSALAGYALLVPGRDAQGSGEAAYSKSLNRVYRKLKYRGFIDEHIEYLSYETNPETDIQIDARPDKARIQTALQTLQTLLNNDPAPLFLVMVDHGGVDGQFYLDNGDGGTITPTELNAWLITLEQGLNAKALSQPRVIIIGSCYSGNFIPALSQPGRVIVTSTAVGEESYKGPKEPDEVRSGEYFIEALFADLGQGDSLASAFELATYGTEIFTRKDDFTYFNQQFQDHAVQHPLLDDNGDQQGSNWLGSDGLKAKHLYLGLGPQYDANAPDSPATILAVTPTLHLDANTAVAQLSAWINHPNRVKDQQVLVDIRPPSLQLTDNGIEQSGQLEIDGLQRIQLPLAEGNHFQGQFTAFAEAGQYELFYFVIDNQTGDISPLQRSSVYKNKINNQPPTAAQLLVPADGSETQTVVIFDWKASQDPDNDPFTYTLLLGTDPSLQKIVYQQEGLATSMTYLDQTAVIDDPLNQGQPGLRDGTKYFWKIQTIDKYGAMAESPVFTFQTNDTNFPPGLGSLYVYNAVDFVSLDNATLDFWVVDEWGNLVLDANGSPIRAPQSPNVYQDQGFYDMTLPQGRRRATIHAPGYQDQEIPIDTTDGLAKLRVTMKPSNNPTQPGQLQFRVAQARFEETQGQIAVLVDRVGGADGAVSVSYQILANGTATPGADYSGATEGRLDWANQDRSPKKILLTIQDDNQPEPEESLQLHLQNPTGGAMLGNQTEMTMTVTLIDDETTQPQQPGVLQFLTTHYAASESDSTPVVTVTRTSGSEGQVSVEYLVTNESTARSNADYTGGTGILTWANGDDEPKHLQLTLIDDTAVEELETLHFELVNPTKGATLGEHQSATLTITDNDVAGPGPGIVQFAQSDYQAHEEEGALKTVTVTRTGGSQGQVSVQYQTTAAGTATAGSDYSGGTGTLTWEDGDSEAKIINITIVDDKEIESPETIQFILLNPSGGVILGNPKQATLTIMDNEVVVGPGSVQFAQSAYQAHETEGSLKTVTVTRTDGNQGQVSVQYQVAAESTATAGSDYTLADTDLLTWEAGDSEAKIINITIVDDKEIESPETIQFRLLNPSGGVILGNPTQASLTIYDEPGNPNTTTILNPNTHAGTLQFFTNIYRLNEGIDSVKTFTVTRSGGSQGAVSVEYTTIGGTAEMGLDYVGGTGLLTWADGDDTPKAIELTVLDDQEPEKAETIQLQLKNPTGNAQLGIDDRATLIIADNEVPSTETTTAQAELEFTSPLYWAQEEDKTAQLTVTRTGSSQGEVSVQYFATVNSNATLGEDYQNGSGTLVWADGDTQPQTITLELNDDNLPEEEIIHFLLAQPTGAAALGKLSETIVVIKDNDSSTVPGITPSPTTVQFTTVFARVAEPDEEVLIPVIRTGTQGYASVDYETIAGSATADEDYLPRQGHLVWQDGEEGVVGLIIPIVADYRGKAEKSFTLRLFNPSEGVQLGKLSQVEIRIQDSSIIPPPLLPNLGRGMALVKNPATHWKTSFNCQAFPCPLNAAFHGGSSLNGLSYHNPLTLLPYQYVNIRGEMDVAAEHVGQKADLLMVAAWKPLNSIGAESYFMQDNQGQILPWDLNLAYLVAAQPAVTLMPTQEINLYTGFLGSGQIRLFFGYQLPDGVIVFNGEQAIELVVGKLGGN</sequence>
<keyword evidence="3" id="KW-0106">Calcium</keyword>
<dbReference type="InterPro" id="IPR038081">
    <property type="entry name" value="CalX-like_sf"/>
</dbReference>
<dbReference type="Gene3D" id="2.60.40.10">
    <property type="entry name" value="Immunoglobulins"/>
    <property type="match status" value="3"/>
</dbReference>
<dbReference type="Pfam" id="PF05345">
    <property type="entry name" value="He_PIG"/>
    <property type="match status" value="2"/>
</dbReference>
<dbReference type="GO" id="GO:0016020">
    <property type="term" value="C:membrane"/>
    <property type="evidence" value="ECO:0007669"/>
    <property type="project" value="InterPro"/>
</dbReference>
<feature type="domain" description="Calx-beta" evidence="5">
    <location>
        <begin position="2048"/>
        <end position="2154"/>
    </location>
</feature>
<dbReference type="SMART" id="SM00237">
    <property type="entry name" value="Calx_beta"/>
    <property type="match status" value="7"/>
</dbReference>
<feature type="domain" description="Calx-beta" evidence="5">
    <location>
        <begin position="2168"/>
        <end position="2274"/>
    </location>
</feature>
<dbReference type="GO" id="GO:0006508">
    <property type="term" value="P:proteolysis"/>
    <property type="evidence" value="ECO:0007669"/>
    <property type="project" value="InterPro"/>
</dbReference>
<accession>A0A090AEK5</accession>
<dbReference type="SUPFAM" id="SSF75011">
    <property type="entry name" value="3-carboxy-cis,cis-mucoante lactonizing enzyme"/>
    <property type="match status" value="2"/>
</dbReference>
<feature type="transmembrane region" description="Helical" evidence="4">
    <location>
        <begin position="12"/>
        <end position="33"/>
    </location>
</feature>
<keyword evidence="4" id="KW-1133">Transmembrane helix</keyword>
<dbReference type="Pfam" id="PF01650">
    <property type="entry name" value="Peptidase_C13"/>
    <property type="match status" value="1"/>
</dbReference>
<keyword evidence="7" id="KW-1185">Reference proteome</keyword>
<dbReference type="Gene3D" id="2.60.40.2030">
    <property type="match status" value="7"/>
</dbReference>
<reference evidence="6" key="1">
    <citation type="journal article" date="2014" name="ISME J.">
        <title>Ecophysiology of Thioploca ingrica as revealed by the complete genome sequence supplemented with proteomic evidence.</title>
        <authorList>
            <person name="Kojima H."/>
            <person name="Ogura Y."/>
            <person name="Yamamoto N."/>
            <person name="Togashi T."/>
            <person name="Mori H."/>
            <person name="Watanabe T."/>
            <person name="Nemoto F."/>
            <person name="Kurokawa K."/>
            <person name="Hayashi T."/>
            <person name="Fukui M."/>
        </authorList>
    </citation>
    <scope>NUCLEOTIDE SEQUENCE [LARGE SCALE GENOMIC DNA]</scope>
</reference>
<dbReference type="EMBL" id="AP014633">
    <property type="protein sequence ID" value="BAP56423.1"/>
    <property type="molecule type" value="Genomic_DNA"/>
</dbReference>
<evidence type="ECO:0000256" key="2">
    <source>
        <dbReference type="ARBA" id="ARBA00022737"/>
    </source>
</evidence>
<evidence type="ECO:0000256" key="3">
    <source>
        <dbReference type="ARBA" id="ARBA00022837"/>
    </source>
</evidence>
<dbReference type="InterPro" id="IPR013783">
    <property type="entry name" value="Ig-like_fold"/>
</dbReference>
<dbReference type="GO" id="GO:0004930">
    <property type="term" value="F:G protein-coupled receptor activity"/>
    <property type="evidence" value="ECO:0007669"/>
    <property type="project" value="InterPro"/>
</dbReference>
<feature type="domain" description="Calx-beta" evidence="5">
    <location>
        <begin position="2300"/>
        <end position="2402"/>
    </location>
</feature>
<dbReference type="InterPro" id="IPR026919">
    <property type="entry name" value="ADGRV1"/>
</dbReference>
<dbReference type="GO" id="GO:0008233">
    <property type="term" value="F:peptidase activity"/>
    <property type="evidence" value="ECO:0007669"/>
    <property type="project" value="InterPro"/>
</dbReference>
<feature type="domain" description="Calx-beta" evidence="5">
    <location>
        <begin position="2538"/>
        <end position="2646"/>
    </location>
</feature>
<feature type="domain" description="Calx-beta" evidence="5">
    <location>
        <begin position="1807"/>
        <end position="1912"/>
    </location>
</feature>
<keyword evidence="4" id="KW-0472">Membrane</keyword>
<name>A0A090AEK5_9GAMM</name>
<dbReference type="InterPro" id="IPR001096">
    <property type="entry name" value="Peptidase_C13"/>
</dbReference>
<dbReference type="Gene3D" id="2.130.10.10">
    <property type="entry name" value="YVTN repeat-like/Quinoprotein amine dehydrogenase"/>
    <property type="match status" value="6"/>
</dbReference>
<dbReference type="KEGG" id="tig:THII_2126"/>
<dbReference type="STRING" id="40754.THII_2126"/>
<evidence type="ECO:0000256" key="4">
    <source>
        <dbReference type="SAM" id="Phobius"/>
    </source>
</evidence>
<protein>
    <recommendedName>
        <fullName evidence="5">Calx-beta domain-containing protein</fullName>
    </recommendedName>
</protein>
<dbReference type="InterPro" id="IPR003644">
    <property type="entry name" value="Calx_beta"/>
</dbReference>
<dbReference type="Pfam" id="PF03160">
    <property type="entry name" value="Calx-beta"/>
    <property type="match status" value="7"/>
</dbReference>